<evidence type="ECO:0000256" key="1">
    <source>
        <dbReference type="ARBA" id="ARBA00001966"/>
    </source>
</evidence>
<dbReference type="Pfam" id="PF04055">
    <property type="entry name" value="Radical_SAM"/>
    <property type="match status" value="1"/>
</dbReference>
<dbReference type="CDD" id="cd00201">
    <property type="entry name" value="WW"/>
    <property type="match status" value="2"/>
</dbReference>
<dbReference type="SFLD" id="SFLDG01061">
    <property type="entry name" value="methylthiotransferase"/>
    <property type="match status" value="1"/>
</dbReference>
<sequence>MYYRNYLRKYFIQRKYTVSHRMRACYAIHGTIPMSLHTSAVNADAIEQAAIDKKPMRSVRDGPSLKDFLSPSVINTPSEKPIPYVENIRGENQKVYFEIFGCQMNVNDADIVWSILKSHGYKHTECLDDANIVLLVTCSIRDNAEQKVWNKLENLNGVRNKRKMIRCMAERLKTKILDRGKLVDVIAGPDSYKDLPRLLAVTDDETAVNILLSFDETYADVMPVRLNQNSTGAYVSIMRGCDNMCTYCIVPFTRGRERSRPIASILDEVRQLSDQGVKEITLLGQNVNSYRDLSKSEFILSANMETCLAKGFKTVYKNKKGGVRFSDLLDKVSLINPEIRIRYTSPHPKDFPDEVLHLVAERPNICKQIHLPAQSGNSIVLEKMRRGYTKEAYLDLVYHIRDILPNVYLSSDFIAGFCGETEEQFQDTLSLIEEVKYNNAYLFAYSMREKTTAHRRYKDDVETHIKMNRLNRMVALYRKEVEKLNKAQIGQHQLVLVESTSKRSDQQFQGRNDGNVRVVLPSTAIPITQHSTTTREIQAGDYIVVRIDHANSHSLQGASNDGIPPPAAVTGFPSTTPNIASSFVPPIMPAAPFIPPPSLPPGPPGIMPPQFSIPPPGFTFPITAAPPQEAGVIAASPQITAPGIPPPSPINGDTNATMSASTTDKKTDWSEHKAPDGRTYYYNSVTKQSLWEKPDELKTPSELLLSQCPWKEYKSENGKVYYHNVNNKESRWTVPPELEELKARIIAEEAAAAAAAVVANATNSNVPAAMQHLSPNVATISQTSTPESGGKSAIEQAMAATLAAINIPTPPTKPDEDSNSAMGSANDSRTSTPEPKMQFKDKKEAIEAFKELLRERDVPSNATWEQAVKLIQNDPRYPQMKKLNERKQAFHSYKTQKLKEEREQERLRLKKAKEDLEQFLLENNRMVSTTKYYKCEEMFGNLEVWRSVGDSDRRDIYEDVIFNLAKREKEEAKQLKKRNTKRLAQVLDTMTDVTYRTTWQEAQALLLQYPAFAEDADLLEMDKEDALIVFENHIRQLEKDEEEEKECEKKRRKRQERKNRDGFIYLLDELHEQGKLTSMSLWVELYPMLSADLRFSAMLGQSGSTPLDLFKFYVEDLKSRFHDEKKIIREILKDKNFEVQVNTTFEEFATVVCEDRKSATLDAGNVKLTYNLLLEKAEAREKERVKEETRKFKKLETGFKNLLKTLNVDYQMAWEDVRSKIEEEQDFKAITLESERIRIFKEYQHELEESCSHHHIRSKKKKAKKLKRKSRSHSHSVSVIENSRFLIIPARSHSGLPSSEESPERKRKEEKHRRPSIHSEGSVTENNEHHELSEDELEKQRAQLLRELQMQQEEN</sequence>
<feature type="domain" description="WW" evidence="13">
    <location>
        <begin position="663"/>
        <end position="696"/>
    </location>
</feature>
<comment type="function">
    <text evidence="9">Potential regulator of CDK5 activity.</text>
</comment>
<keyword evidence="8" id="KW-0411">Iron-sulfur</keyword>
<dbReference type="InterPro" id="IPR001202">
    <property type="entry name" value="WW_dom"/>
</dbReference>
<dbReference type="Pfam" id="PF25432">
    <property type="entry name" value="FF_PRPF40A"/>
    <property type="match status" value="1"/>
</dbReference>
<dbReference type="Gene3D" id="1.10.10.440">
    <property type="entry name" value="FF domain"/>
    <property type="match status" value="4"/>
</dbReference>
<dbReference type="PROSITE" id="PS50020">
    <property type="entry name" value="WW_DOMAIN_2"/>
    <property type="match status" value="2"/>
</dbReference>
<dbReference type="GO" id="GO:0046872">
    <property type="term" value="F:metal ion binding"/>
    <property type="evidence" value="ECO:0007669"/>
    <property type="project" value="UniProtKB-KW"/>
</dbReference>
<dbReference type="FunFam" id="1.10.10.440:FF:000003">
    <property type="entry name" value="Pre-mRNA processing factor 40 homolog A"/>
    <property type="match status" value="1"/>
</dbReference>
<dbReference type="Pfam" id="PF00397">
    <property type="entry name" value="WW"/>
    <property type="match status" value="2"/>
</dbReference>
<evidence type="ECO:0000256" key="12">
    <source>
        <dbReference type="SAM" id="MobiDB-lite"/>
    </source>
</evidence>
<dbReference type="FunFam" id="2.20.70.10:FF:000101">
    <property type="entry name" value="Pre-mRNA-processing factor 40"/>
    <property type="match status" value="1"/>
</dbReference>
<dbReference type="GO" id="GO:0060255">
    <property type="term" value="P:regulation of macromolecule metabolic process"/>
    <property type="evidence" value="ECO:0007669"/>
    <property type="project" value="UniProtKB-ARBA"/>
</dbReference>
<evidence type="ECO:0000313" key="18">
    <source>
        <dbReference type="EMBL" id="KYM97764.1"/>
    </source>
</evidence>
<dbReference type="PROSITE" id="PS51449">
    <property type="entry name" value="MTTASE_N"/>
    <property type="match status" value="1"/>
</dbReference>
<feature type="coiled-coil region" evidence="11">
    <location>
        <begin position="1030"/>
        <end position="1060"/>
    </location>
</feature>
<dbReference type="Pfam" id="PF01846">
    <property type="entry name" value="FF"/>
    <property type="match status" value="3"/>
</dbReference>
<dbReference type="GO" id="GO:0005739">
    <property type="term" value="C:mitochondrion"/>
    <property type="evidence" value="ECO:0007669"/>
    <property type="project" value="TreeGrafter"/>
</dbReference>
<feature type="coiled-coil region" evidence="11">
    <location>
        <begin position="895"/>
        <end position="929"/>
    </location>
</feature>
<dbReference type="SUPFAM" id="SSF51045">
    <property type="entry name" value="WW domain"/>
    <property type="match status" value="2"/>
</dbReference>
<gene>
    <name evidence="18" type="ORF">ALC62_11525</name>
</gene>
<feature type="region of interest" description="Disordered" evidence="12">
    <location>
        <begin position="807"/>
        <end position="839"/>
    </location>
</feature>
<dbReference type="PROSITE" id="PS51918">
    <property type="entry name" value="RADICAL_SAM"/>
    <property type="match status" value="1"/>
</dbReference>
<dbReference type="InterPro" id="IPR002792">
    <property type="entry name" value="TRAM_dom"/>
</dbReference>
<dbReference type="SFLD" id="SFLDF00413">
    <property type="entry name" value="CDK5RAP1"/>
    <property type="match status" value="1"/>
</dbReference>
<evidence type="ECO:0000256" key="5">
    <source>
        <dbReference type="ARBA" id="ARBA00022723"/>
    </source>
</evidence>
<evidence type="ECO:0000256" key="11">
    <source>
        <dbReference type="SAM" id="Coils"/>
    </source>
</evidence>
<dbReference type="InterPro" id="IPR013848">
    <property type="entry name" value="Methylthiotransferase_N"/>
</dbReference>
<accession>A0A151ICF1</accession>
<dbReference type="SFLD" id="SFLDF00273">
    <property type="entry name" value="(dimethylallyl)adenosine_tRNA"/>
    <property type="match status" value="1"/>
</dbReference>
<dbReference type="Gene3D" id="2.20.70.10">
    <property type="match status" value="2"/>
</dbReference>
<dbReference type="NCBIfam" id="TIGR01574">
    <property type="entry name" value="miaB-methiolase"/>
    <property type="match status" value="1"/>
</dbReference>
<dbReference type="PROSITE" id="PS01278">
    <property type="entry name" value="MTTASE_RADICAL"/>
    <property type="match status" value="1"/>
</dbReference>
<dbReference type="GO" id="GO:0035597">
    <property type="term" value="F:tRNA-2-methylthio-N(6)-dimethylallyladenosine(37) synthase activity"/>
    <property type="evidence" value="ECO:0007669"/>
    <property type="project" value="TreeGrafter"/>
</dbReference>
<feature type="domain" description="WW" evidence="13">
    <location>
        <begin position="709"/>
        <end position="737"/>
    </location>
</feature>
<dbReference type="STRING" id="456900.A0A151ICF1"/>
<protein>
    <recommendedName>
        <fullName evidence="10">CDK5RAP1-like protein</fullName>
    </recommendedName>
</protein>
<feature type="domain" description="FF" evidence="16">
    <location>
        <begin position="842"/>
        <end position="896"/>
    </location>
</feature>
<dbReference type="Pfam" id="PF00919">
    <property type="entry name" value="UPF0004"/>
    <property type="match status" value="1"/>
</dbReference>
<feature type="compositionally biased region" description="Low complexity" evidence="12">
    <location>
        <begin position="1342"/>
        <end position="1355"/>
    </location>
</feature>
<evidence type="ECO:0000259" key="16">
    <source>
        <dbReference type="PROSITE" id="PS51676"/>
    </source>
</evidence>
<dbReference type="FunFam" id="1.10.10.440:FF:000002">
    <property type="entry name" value="pre-mRNA-processing factor 40 homolog A isoform X1"/>
    <property type="match status" value="1"/>
</dbReference>
<dbReference type="FunFam" id="3.40.50.12160:FF:000003">
    <property type="entry name" value="CDK5 regulatory subunit-associated protein 1"/>
    <property type="match status" value="1"/>
</dbReference>
<dbReference type="PROSITE" id="PS50926">
    <property type="entry name" value="TRAM"/>
    <property type="match status" value="1"/>
</dbReference>
<dbReference type="Gene3D" id="3.40.50.12160">
    <property type="entry name" value="Methylthiotransferase, N-terminal domain"/>
    <property type="match status" value="1"/>
</dbReference>
<dbReference type="Gene3D" id="3.80.30.20">
    <property type="entry name" value="tm_1862 like domain"/>
    <property type="match status" value="1"/>
</dbReference>
<dbReference type="SUPFAM" id="SSF102114">
    <property type="entry name" value="Radical SAM enzymes"/>
    <property type="match status" value="1"/>
</dbReference>
<keyword evidence="11" id="KW-0175">Coiled coil</keyword>
<feature type="region of interest" description="Disordered" evidence="12">
    <location>
        <begin position="1250"/>
        <end position="1277"/>
    </location>
</feature>
<keyword evidence="4" id="KW-0949">S-adenosyl-L-methionine</keyword>
<dbReference type="Proteomes" id="UP000078542">
    <property type="component" value="Unassembled WGS sequence"/>
</dbReference>
<proteinExistence type="inferred from homology"/>
<feature type="compositionally biased region" description="Polar residues" evidence="12">
    <location>
        <begin position="819"/>
        <end position="833"/>
    </location>
</feature>
<dbReference type="InterPro" id="IPR020612">
    <property type="entry name" value="Methylthiotransferase_CS"/>
</dbReference>
<dbReference type="InterPro" id="IPR023404">
    <property type="entry name" value="rSAM_horseshoe"/>
</dbReference>
<dbReference type="SFLD" id="SFLDG01082">
    <property type="entry name" value="B12-binding_domain_containing"/>
    <property type="match status" value="1"/>
</dbReference>
<dbReference type="EMBL" id="KQ978053">
    <property type="protein sequence ID" value="KYM97764.1"/>
    <property type="molecule type" value="Genomic_DNA"/>
</dbReference>
<evidence type="ECO:0000256" key="3">
    <source>
        <dbReference type="ARBA" id="ARBA00022485"/>
    </source>
</evidence>
<feature type="domain" description="TRAM" evidence="14">
    <location>
        <begin position="486"/>
        <end position="561"/>
    </location>
</feature>
<evidence type="ECO:0000259" key="17">
    <source>
        <dbReference type="PROSITE" id="PS51918"/>
    </source>
</evidence>
<dbReference type="NCBIfam" id="TIGR00089">
    <property type="entry name" value="MiaB/RimO family radical SAM methylthiotransferase"/>
    <property type="match status" value="1"/>
</dbReference>
<keyword evidence="5" id="KW-0479">Metal-binding</keyword>
<name>A0A151ICF1_9HYME</name>
<comment type="cofactor">
    <cofactor evidence="1">
        <name>[4Fe-4S] cluster</name>
        <dbReference type="ChEBI" id="CHEBI:49883"/>
    </cofactor>
</comment>
<evidence type="ECO:0000256" key="4">
    <source>
        <dbReference type="ARBA" id="ARBA00022691"/>
    </source>
</evidence>
<evidence type="ECO:0000313" key="19">
    <source>
        <dbReference type="Proteomes" id="UP000078542"/>
    </source>
</evidence>
<keyword evidence="6" id="KW-0677">Repeat</keyword>
<dbReference type="FunFam" id="1.10.10.440:FF:000037">
    <property type="entry name" value="Pre-mRNA-processing factor 40"/>
    <property type="match status" value="1"/>
</dbReference>
<dbReference type="FunFam" id="2.20.70.10:FF:000050">
    <property type="entry name" value="pre-mRNA-processing factor 40 homolog B isoform X1"/>
    <property type="match status" value="1"/>
</dbReference>
<dbReference type="InterPro" id="IPR002713">
    <property type="entry name" value="FF_domain"/>
</dbReference>
<dbReference type="GO" id="GO:0051539">
    <property type="term" value="F:4 iron, 4 sulfur cluster binding"/>
    <property type="evidence" value="ECO:0007669"/>
    <property type="project" value="UniProtKB-KW"/>
</dbReference>
<reference evidence="18 19" key="1">
    <citation type="submission" date="2016-03" db="EMBL/GenBank/DDBJ databases">
        <title>Cyphomyrmex costatus WGS genome.</title>
        <authorList>
            <person name="Nygaard S."/>
            <person name="Hu H."/>
            <person name="Boomsma J."/>
            <person name="Zhang G."/>
        </authorList>
    </citation>
    <scope>NUCLEOTIDE SEQUENCE [LARGE SCALE GENOMIC DNA]</scope>
    <source>
        <strain evidence="18">MS0001</strain>
        <tissue evidence="18">Whole body</tissue>
    </source>
</reference>
<feature type="region of interest" description="Disordered" evidence="12">
    <location>
        <begin position="1290"/>
        <end position="1355"/>
    </location>
</feature>
<dbReference type="SUPFAM" id="SSF81698">
    <property type="entry name" value="FF domain"/>
    <property type="match status" value="5"/>
</dbReference>
<dbReference type="InterPro" id="IPR006638">
    <property type="entry name" value="Elp3/MiaA/NifB-like_rSAM"/>
</dbReference>
<dbReference type="SMART" id="SM00729">
    <property type="entry name" value="Elp3"/>
    <property type="match status" value="1"/>
</dbReference>
<dbReference type="PANTHER" id="PTHR43020:SF2">
    <property type="entry name" value="MITOCHONDRIAL TRNA METHYLTHIOTRANSFERASE CDK5RAP1"/>
    <property type="match status" value="1"/>
</dbReference>
<evidence type="ECO:0000256" key="2">
    <source>
        <dbReference type="ARBA" id="ARBA00009815"/>
    </source>
</evidence>
<keyword evidence="19" id="KW-1185">Reference proteome</keyword>
<dbReference type="FunFam" id="3.80.30.20:FF:000003">
    <property type="entry name" value="CDK5 regulatory subunit-associated protein 1"/>
    <property type="match status" value="1"/>
</dbReference>
<evidence type="ECO:0000256" key="9">
    <source>
        <dbReference type="ARBA" id="ARBA00053923"/>
    </source>
</evidence>
<dbReference type="InterPro" id="IPR058240">
    <property type="entry name" value="rSAM_sf"/>
</dbReference>
<feature type="compositionally biased region" description="Basic residues" evidence="12">
    <location>
        <begin position="1253"/>
        <end position="1274"/>
    </location>
</feature>
<dbReference type="InterPro" id="IPR036517">
    <property type="entry name" value="FF_domain_sf"/>
</dbReference>
<organism evidence="18 19">
    <name type="scientific">Cyphomyrmex costatus</name>
    <dbReference type="NCBI Taxonomy" id="456900"/>
    <lineage>
        <taxon>Eukaryota</taxon>
        <taxon>Metazoa</taxon>
        <taxon>Ecdysozoa</taxon>
        <taxon>Arthropoda</taxon>
        <taxon>Hexapoda</taxon>
        <taxon>Insecta</taxon>
        <taxon>Pterygota</taxon>
        <taxon>Neoptera</taxon>
        <taxon>Endopterygota</taxon>
        <taxon>Hymenoptera</taxon>
        <taxon>Apocrita</taxon>
        <taxon>Aculeata</taxon>
        <taxon>Formicoidea</taxon>
        <taxon>Formicidae</taxon>
        <taxon>Myrmicinae</taxon>
        <taxon>Cyphomyrmex</taxon>
    </lineage>
</organism>
<evidence type="ECO:0000256" key="8">
    <source>
        <dbReference type="ARBA" id="ARBA00023014"/>
    </source>
</evidence>
<dbReference type="PROSITE" id="PS01159">
    <property type="entry name" value="WW_DOMAIN_1"/>
    <property type="match status" value="1"/>
</dbReference>
<dbReference type="GO" id="GO:0080090">
    <property type="term" value="P:regulation of primary metabolic process"/>
    <property type="evidence" value="ECO:0007669"/>
    <property type="project" value="UniProtKB-ARBA"/>
</dbReference>
<dbReference type="InterPro" id="IPR006463">
    <property type="entry name" value="MiaB_methiolase"/>
</dbReference>
<comment type="similarity">
    <text evidence="2">Belongs to the methylthiotransferase family. MiaB subfamily.</text>
</comment>
<dbReference type="InterPro" id="IPR005839">
    <property type="entry name" value="Methylthiotransferase"/>
</dbReference>
<feature type="domain" description="FF" evidence="16">
    <location>
        <begin position="969"/>
        <end position="1036"/>
    </location>
</feature>
<keyword evidence="3" id="KW-0004">4Fe-4S</keyword>
<feature type="domain" description="FF" evidence="16">
    <location>
        <begin position="908"/>
        <end position="963"/>
    </location>
</feature>
<dbReference type="SMART" id="SM00456">
    <property type="entry name" value="WW"/>
    <property type="match status" value="2"/>
</dbReference>
<evidence type="ECO:0000259" key="14">
    <source>
        <dbReference type="PROSITE" id="PS50926"/>
    </source>
</evidence>
<feature type="domain" description="MTTase N-terminal" evidence="15">
    <location>
        <begin position="93"/>
        <end position="204"/>
    </location>
</feature>
<feature type="domain" description="Radical SAM core" evidence="17">
    <location>
        <begin position="227"/>
        <end position="483"/>
    </location>
</feature>
<dbReference type="InterPro" id="IPR038135">
    <property type="entry name" value="Methylthiotransferase_N_sf"/>
</dbReference>
<dbReference type="PROSITE" id="PS51676">
    <property type="entry name" value="FF"/>
    <property type="match status" value="5"/>
</dbReference>
<dbReference type="SMART" id="SM00441">
    <property type="entry name" value="FF"/>
    <property type="match status" value="4"/>
</dbReference>
<dbReference type="InterPro" id="IPR036020">
    <property type="entry name" value="WW_dom_sf"/>
</dbReference>
<dbReference type="InterPro" id="IPR007197">
    <property type="entry name" value="rSAM"/>
</dbReference>
<evidence type="ECO:0000256" key="6">
    <source>
        <dbReference type="ARBA" id="ARBA00022737"/>
    </source>
</evidence>
<evidence type="ECO:0000256" key="10">
    <source>
        <dbReference type="ARBA" id="ARBA00074452"/>
    </source>
</evidence>
<evidence type="ECO:0000256" key="7">
    <source>
        <dbReference type="ARBA" id="ARBA00023004"/>
    </source>
</evidence>
<feature type="domain" description="FF" evidence="16">
    <location>
        <begin position="1184"/>
        <end position="1246"/>
    </location>
</feature>
<keyword evidence="7" id="KW-0408">Iron</keyword>
<evidence type="ECO:0000259" key="15">
    <source>
        <dbReference type="PROSITE" id="PS51449"/>
    </source>
</evidence>
<dbReference type="GO" id="GO:0005829">
    <property type="term" value="C:cytosol"/>
    <property type="evidence" value="ECO:0007669"/>
    <property type="project" value="TreeGrafter"/>
</dbReference>
<evidence type="ECO:0000259" key="13">
    <source>
        <dbReference type="PROSITE" id="PS50020"/>
    </source>
</evidence>
<dbReference type="PANTHER" id="PTHR43020">
    <property type="entry name" value="CDK5 REGULATORY SUBUNIT-ASSOCIATED PROTEIN 1"/>
    <property type="match status" value="1"/>
</dbReference>
<dbReference type="SFLD" id="SFLDS00029">
    <property type="entry name" value="Radical_SAM"/>
    <property type="match status" value="1"/>
</dbReference>
<feature type="domain" description="FF" evidence="16">
    <location>
        <begin position="1055"/>
        <end position="1116"/>
    </location>
</feature>